<sequence length="155" mass="18270">MINHDYRIGIITSKGGHLFEVLQLKSFFGNYDRFWVSFKGKDTLYYLKKERVYSAFFPESRNLLNALKNFFLAFKILGQERPKYLISCGAGIAVPFLIVGKIFVKAKIIYIEPYYFIAYPSLTGRILYNFVDLFLVQHKHQLKWFPKAKYWGSLL</sequence>
<dbReference type="EMBL" id="MGAF01000022">
    <property type="protein sequence ID" value="OGK41134.1"/>
    <property type="molecule type" value="Genomic_DNA"/>
</dbReference>
<evidence type="ECO:0000313" key="8">
    <source>
        <dbReference type="Proteomes" id="UP000179270"/>
    </source>
</evidence>
<evidence type="ECO:0000313" key="7">
    <source>
        <dbReference type="EMBL" id="OGK41134.1"/>
    </source>
</evidence>
<evidence type="ECO:0000256" key="4">
    <source>
        <dbReference type="ARBA" id="ARBA00022989"/>
    </source>
</evidence>
<dbReference type="AlphaFoldDB" id="A0A1F7ICP7"/>
<evidence type="ECO:0000256" key="3">
    <source>
        <dbReference type="ARBA" id="ARBA00022824"/>
    </source>
</evidence>
<evidence type="ECO:0000256" key="5">
    <source>
        <dbReference type="ARBA" id="ARBA00023136"/>
    </source>
</evidence>
<name>A0A1F7ICP7_9BACT</name>
<dbReference type="InterPro" id="IPR013969">
    <property type="entry name" value="Oligosacch_biosynth_Alg14"/>
</dbReference>
<dbReference type="GO" id="GO:0004577">
    <property type="term" value="F:N-acetylglucosaminyldiphosphodolichol N-acetylglucosaminyltransferase activity"/>
    <property type="evidence" value="ECO:0007669"/>
    <property type="project" value="TreeGrafter"/>
</dbReference>
<proteinExistence type="predicted"/>
<dbReference type="Gene3D" id="3.40.50.2000">
    <property type="entry name" value="Glycogen Phosphorylase B"/>
    <property type="match status" value="1"/>
</dbReference>
<keyword evidence="3" id="KW-0256">Endoplasmic reticulum</keyword>
<reference evidence="7 8" key="1">
    <citation type="journal article" date="2016" name="Nat. Commun.">
        <title>Thousands of microbial genomes shed light on interconnected biogeochemical processes in an aquifer system.</title>
        <authorList>
            <person name="Anantharaman K."/>
            <person name="Brown C.T."/>
            <person name="Hug L.A."/>
            <person name="Sharon I."/>
            <person name="Castelle C.J."/>
            <person name="Probst A.J."/>
            <person name="Thomas B.C."/>
            <person name="Singh A."/>
            <person name="Wilkins M.J."/>
            <person name="Karaoz U."/>
            <person name="Brodie E.L."/>
            <person name="Williams K.H."/>
            <person name="Hubbard S.S."/>
            <person name="Banfield J.F."/>
        </authorList>
    </citation>
    <scope>NUCLEOTIDE SEQUENCE [LARGE SCALE GENOMIC DNA]</scope>
</reference>
<protein>
    <recommendedName>
        <fullName evidence="9">Polysaccharide biosynthesis protein</fullName>
    </recommendedName>
</protein>
<gene>
    <name evidence="7" type="ORF">A3A74_02210</name>
</gene>
<comment type="subcellular location">
    <subcellularLocation>
        <location evidence="1">Endoplasmic reticulum membrane</location>
        <topology evidence="1">Single-pass membrane protein</topology>
    </subcellularLocation>
</comment>
<dbReference type="NCBIfam" id="NF041549">
    <property type="entry name" value="PssD"/>
    <property type="match status" value="1"/>
</dbReference>
<dbReference type="Proteomes" id="UP000179270">
    <property type="component" value="Unassembled WGS sequence"/>
</dbReference>
<organism evidence="7 8">
    <name type="scientific">Candidatus Roizmanbacteria bacterium RIFCSPLOWO2_01_FULL_35_13</name>
    <dbReference type="NCBI Taxonomy" id="1802055"/>
    <lineage>
        <taxon>Bacteria</taxon>
        <taxon>Candidatus Roizmaniibacteriota</taxon>
    </lineage>
</organism>
<keyword evidence="2 6" id="KW-0812">Transmembrane</keyword>
<accession>A0A1F7ICP7</accession>
<evidence type="ECO:0000256" key="1">
    <source>
        <dbReference type="ARBA" id="ARBA00004389"/>
    </source>
</evidence>
<dbReference type="PANTHER" id="PTHR12154">
    <property type="entry name" value="GLYCOSYL TRANSFERASE-RELATED"/>
    <property type="match status" value="1"/>
</dbReference>
<dbReference type="Pfam" id="PF08660">
    <property type="entry name" value="Alg14"/>
    <property type="match status" value="1"/>
</dbReference>
<evidence type="ECO:0000256" key="6">
    <source>
        <dbReference type="SAM" id="Phobius"/>
    </source>
</evidence>
<dbReference type="PANTHER" id="PTHR12154:SF4">
    <property type="entry name" value="UDP-N-ACETYLGLUCOSAMINE TRANSFERASE SUBUNIT ALG14 HOMOLOG"/>
    <property type="match status" value="1"/>
</dbReference>
<evidence type="ECO:0000256" key="2">
    <source>
        <dbReference type="ARBA" id="ARBA00022692"/>
    </source>
</evidence>
<dbReference type="STRING" id="1802055.A3A74_02210"/>
<keyword evidence="5 6" id="KW-0472">Membrane</keyword>
<feature type="transmembrane region" description="Helical" evidence="6">
    <location>
        <begin position="84"/>
        <end position="104"/>
    </location>
</feature>
<keyword evidence="4 6" id="KW-1133">Transmembrane helix</keyword>
<evidence type="ECO:0008006" key="9">
    <source>
        <dbReference type="Google" id="ProtNLM"/>
    </source>
</evidence>
<feature type="transmembrane region" description="Helical" evidence="6">
    <location>
        <begin position="116"/>
        <end position="136"/>
    </location>
</feature>
<comment type="caution">
    <text evidence="7">The sequence shown here is derived from an EMBL/GenBank/DDBJ whole genome shotgun (WGS) entry which is preliminary data.</text>
</comment>
<dbReference type="GO" id="GO:0006488">
    <property type="term" value="P:dolichol-linked oligosaccharide biosynthetic process"/>
    <property type="evidence" value="ECO:0007669"/>
    <property type="project" value="InterPro"/>
</dbReference>